<dbReference type="Proteomes" id="UP000238322">
    <property type="component" value="Unassembled WGS sequence"/>
</dbReference>
<keyword evidence="1" id="KW-0812">Transmembrane</keyword>
<proteinExistence type="predicted"/>
<evidence type="ECO:0000256" key="1">
    <source>
        <dbReference type="SAM" id="Phobius"/>
    </source>
</evidence>
<sequence>MLAEIVQDTIELTPNRDVFSEILFFLATIAAGCLFLGIAVLLLFRAIKKQNTAMVQRCEQSVKRLSHQAIYWFEEASSEQTQLTVSNSSTEGEIHYRIERILDGRYQHHLQVIPANPSIEVNRTLLAAIAERTMLIQLMEAGIDLRTIELDESGKFGLCPTISITLSEEDHALLRPTFETDTHVLTDESGQVSRPMK</sequence>
<reference evidence="2 3" key="1">
    <citation type="submission" date="2018-02" db="EMBL/GenBank/DDBJ databases">
        <title>Comparative genomes isolates from brazilian mangrove.</title>
        <authorList>
            <person name="Araujo J.E."/>
            <person name="Taketani R.G."/>
            <person name="Silva M.C.P."/>
            <person name="Loureco M.V."/>
            <person name="Andreote F.D."/>
        </authorList>
    </citation>
    <scope>NUCLEOTIDE SEQUENCE [LARGE SCALE GENOMIC DNA]</scope>
    <source>
        <strain evidence="2 3">Hex-1 MGV</strain>
    </source>
</reference>
<organism evidence="2 3">
    <name type="scientific">Blastopirellula marina</name>
    <dbReference type="NCBI Taxonomy" id="124"/>
    <lineage>
        <taxon>Bacteria</taxon>
        <taxon>Pseudomonadati</taxon>
        <taxon>Planctomycetota</taxon>
        <taxon>Planctomycetia</taxon>
        <taxon>Pirellulales</taxon>
        <taxon>Pirellulaceae</taxon>
        <taxon>Blastopirellula</taxon>
    </lineage>
</organism>
<dbReference type="AlphaFoldDB" id="A0A2S8FIB6"/>
<name>A0A2S8FIB6_9BACT</name>
<comment type="caution">
    <text evidence="2">The sequence shown here is derived from an EMBL/GenBank/DDBJ whole genome shotgun (WGS) entry which is preliminary data.</text>
</comment>
<accession>A0A2S8FIB6</accession>
<evidence type="ECO:0000313" key="3">
    <source>
        <dbReference type="Proteomes" id="UP000238322"/>
    </source>
</evidence>
<feature type="transmembrane region" description="Helical" evidence="1">
    <location>
        <begin position="22"/>
        <end position="44"/>
    </location>
</feature>
<keyword evidence="1" id="KW-0472">Membrane</keyword>
<dbReference type="EMBL" id="PUHY01000012">
    <property type="protein sequence ID" value="PQO31891.1"/>
    <property type="molecule type" value="Genomic_DNA"/>
</dbReference>
<evidence type="ECO:0000313" key="2">
    <source>
        <dbReference type="EMBL" id="PQO31891.1"/>
    </source>
</evidence>
<keyword evidence="1" id="KW-1133">Transmembrane helix</keyword>
<gene>
    <name evidence="2" type="ORF">C5Y83_16670</name>
</gene>
<protein>
    <submittedName>
        <fullName evidence="2">Uncharacterized protein</fullName>
    </submittedName>
</protein>